<dbReference type="EMBL" id="JAVDWE010000004">
    <property type="protein sequence ID" value="MDR7094140.1"/>
    <property type="molecule type" value="Genomic_DNA"/>
</dbReference>
<comment type="caution">
    <text evidence="1">The sequence shown here is derived from an EMBL/GenBank/DDBJ whole genome shotgun (WGS) entry which is preliminary data.</text>
</comment>
<evidence type="ECO:0000313" key="2">
    <source>
        <dbReference type="Proteomes" id="UP001265550"/>
    </source>
</evidence>
<sequence length="165" mass="18417">MTETKDRPTVEEQYITAEGGRPIIAAAALASIGENSKRVSLALMLWSVTYEGRSERKKELAEALGRHLNEQMAQRRRLKGDAWKIAKEMLAWHLHGVCTECDGRKYVAIQGTPSLSDNLCPHCQGTGKRPYPREAAHSWLVGEIESLTALASGEVMKRLNERMTL</sequence>
<organism evidence="1 2">
    <name type="scientific">Hydrogenophaga laconesensis</name>
    <dbReference type="NCBI Taxonomy" id="1805971"/>
    <lineage>
        <taxon>Bacteria</taxon>
        <taxon>Pseudomonadati</taxon>
        <taxon>Pseudomonadota</taxon>
        <taxon>Betaproteobacteria</taxon>
        <taxon>Burkholderiales</taxon>
        <taxon>Comamonadaceae</taxon>
        <taxon>Hydrogenophaga</taxon>
    </lineage>
</organism>
<dbReference type="Proteomes" id="UP001265550">
    <property type="component" value="Unassembled WGS sequence"/>
</dbReference>
<protein>
    <submittedName>
        <fullName evidence="1">Uncharacterized protein</fullName>
    </submittedName>
</protein>
<dbReference type="RefSeq" id="WP_204733153.1">
    <property type="nucleotide sequence ID" value="NZ_JAVDWE010000004.1"/>
</dbReference>
<reference evidence="1 2" key="1">
    <citation type="submission" date="2023-07" db="EMBL/GenBank/DDBJ databases">
        <title>Sorghum-associated microbial communities from plants grown in Nebraska, USA.</title>
        <authorList>
            <person name="Schachtman D."/>
        </authorList>
    </citation>
    <scope>NUCLEOTIDE SEQUENCE [LARGE SCALE GENOMIC DNA]</scope>
    <source>
        <strain evidence="1 2">BE240</strain>
    </source>
</reference>
<proteinExistence type="predicted"/>
<accession>A0ABU1V9N4</accession>
<evidence type="ECO:0000313" key="1">
    <source>
        <dbReference type="EMBL" id="MDR7094140.1"/>
    </source>
</evidence>
<gene>
    <name evidence="1" type="ORF">J2X09_001878</name>
</gene>
<keyword evidence="2" id="KW-1185">Reference proteome</keyword>
<name>A0ABU1V9N4_9BURK</name>